<dbReference type="AlphaFoldDB" id="A0A0E9SBH7"/>
<accession>A0A0E9SBH7</accession>
<dbReference type="EMBL" id="GBXM01070719">
    <property type="protein sequence ID" value="JAH37858.1"/>
    <property type="molecule type" value="Transcribed_RNA"/>
</dbReference>
<evidence type="ECO:0000313" key="1">
    <source>
        <dbReference type="EMBL" id="JAH37858.1"/>
    </source>
</evidence>
<reference evidence="1" key="1">
    <citation type="submission" date="2014-11" db="EMBL/GenBank/DDBJ databases">
        <authorList>
            <person name="Amaro Gonzalez C."/>
        </authorList>
    </citation>
    <scope>NUCLEOTIDE SEQUENCE</scope>
</reference>
<name>A0A0E9SBH7_ANGAN</name>
<proteinExistence type="predicted"/>
<reference evidence="1" key="2">
    <citation type="journal article" date="2015" name="Fish Shellfish Immunol.">
        <title>Early steps in the European eel (Anguilla anguilla)-Vibrio vulnificus interaction in the gills: Role of the RtxA13 toxin.</title>
        <authorList>
            <person name="Callol A."/>
            <person name="Pajuelo D."/>
            <person name="Ebbesson L."/>
            <person name="Teles M."/>
            <person name="MacKenzie S."/>
            <person name="Amaro C."/>
        </authorList>
    </citation>
    <scope>NUCLEOTIDE SEQUENCE</scope>
</reference>
<sequence>MYHVIQCRLMSLTKKQISLLGLQL</sequence>
<protein>
    <submittedName>
        <fullName evidence="1">Uncharacterized protein</fullName>
    </submittedName>
</protein>
<organism evidence="1">
    <name type="scientific">Anguilla anguilla</name>
    <name type="common">European freshwater eel</name>
    <name type="synonym">Muraena anguilla</name>
    <dbReference type="NCBI Taxonomy" id="7936"/>
    <lineage>
        <taxon>Eukaryota</taxon>
        <taxon>Metazoa</taxon>
        <taxon>Chordata</taxon>
        <taxon>Craniata</taxon>
        <taxon>Vertebrata</taxon>
        <taxon>Euteleostomi</taxon>
        <taxon>Actinopterygii</taxon>
        <taxon>Neopterygii</taxon>
        <taxon>Teleostei</taxon>
        <taxon>Anguilliformes</taxon>
        <taxon>Anguillidae</taxon>
        <taxon>Anguilla</taxon>
    </lineage>
</organism>